<sequence length="269" mass="28664">MANPLKLPGKFFEGIGRRTVAGLDEMGYAAAIFFEAIYWTLTGWRYRQPVRITSAFAAMMQFGVTALPIATLLAATIGLMLAIQSLYSLGLFGAEQYAYIGIALSVVREFSPMIMGILIAGRSGSAIAARLATMSINQEVDALQVMGINPVRFLVSPVLIALILMMPCLAMWANLVSILAAGLYVSAQLHQSFGAYLNDTIEVLKTGDVWHGLGKATLFGVIIALVGVVNGSMVQGGAEGVGKVTTRSVVISITLIVVADMIFAYMTTK</sequence>
<dbReference type="Proteomes" id="UP001271769">
    <property type="component" value="Unassembled WGS sequence"/>
</dbReference>
<dbReference type="Pfam" id="PF02405">
    <property type="entry name" value="MlaE"/>
    <property type="match status" value="1"/>
</dbReference>
<accession>A0ABU5E4T8</accession>
<organism evidence="2 3">
    <name type="scientific">Dongia rigui</name>
    <dbReference type="NCBI Taxonomy" id="940149"/>
    <lineage>
        <taxon>Bacteria</taxon>
        <taxon>Pseudomonadati</taxon>
        <taxon>Pseudomonadota</taxon>
        <taxon>Alphaproteobacteria</taxon>
        <taxon>Rhodospirillales</taxon>
        <taxon>Dongiaceae</taxon>
        <taxon>Dongia</taxon>
    </lineage>
</organism>
<evidence type="ECO:0000313" key="3">
    <source>
        <dbReference type="Proteomes" id="UP001271769"/>
    </source>
</evidence>
<evidence type="ECO:0000256" key="1">
    <source>
        <dbReference type="SAM" id="Phobius"/>
    </source>
</evidence>
<evidence type="ECO:0000313" key="2">
    <source>
        <dbReference type="EMBL" id="MDY0873948.1"/>
    </source>
</evidence>
<comment type="caution">
    <text evidence="2">The sequence shown here is derived from an EMBL/GenBank/DDBJ whole genome shotgun (WGS) entry which is preliminary data.</text>
</comment>
<reference evidence="2 3" key="1">
    <citation type="journal article" date="2013" name="Antonie Van Leeuwenhoek">
        <title>Dongia rigui sp. nov., isolated from freshwater of a large wetland in Korea.</title>
        <authorList>
            <person name="Baik K.S."/>
            <person name="Hwang Y.M."/>
            <person name="Choi J.S."/>
            <person name="Kwon J."/>
            <person name="Seong C.N."/>
        </authorList>
    </citation>
    <scope>NUCLEOTIDE SEQUENCE [LARGE SCALE GENOMIC DNA]</scope>
    <source>
        <strain evidence="2 3">04SU4-P</strain>
    </source>
</reference>
<dbReference type="PANTHER" id="PTHR30188">
    <property type="entry name" value="ABC TRANSPORTER PERMEASE PROTEIN-RELATED"/>
    <property type="match status" value="1"/>
</dbReference>
<dbReference type="RefSeq" id="WP_320502418.1">
    <property type="nucleotide sequence ID" value="NZ_JAXCLX010000003.1"/>
</dbReference>
<feature type="transmembrane region" description="Helical" evidence="1">
    <location>
        <begin position="56"/>
        <end position="83"/>
    </location>
</feature>
<keyword evidence="1" id="KW-0472">Membrane</keyword>
<keyword evidence="1" id="KW-0812">Transmembrane</keyword>
<keyword evidence="3" id="KW-1185">Reference proteome</keyword>
<dbReference type="InterPro" id="IPR030802">
    <property type="entry name" value="Permease_MalE"/>
</dbReference>
<keyword evidence="1" id="KW-1133">Transmembrane helix</keyword>
<gene>
    <name evidence="2" type="ORF">SMD31_18550</name>
</gene>
<protein>
    <submittedName>
        <fullName evidence="2">ABC transporter permease</fullName>
    </submittedName>
</protein>
<dbReference type="EMBL" id="JAXCLX010000003">
    <property type="protein sequence ID" value="MDY0873948.1"/>
    <property type="molecule type" value="Genomic_DNA"/>
</dbReference>
<name>A0ABU5E4T8_9PROT</name>
<feature type="transmembrane region" description="Helical" evidence="1">
    <location>
        <begin position="26"/>
        <end position="44"/>
    </location>
</feature>
<feature type="transmembrane region" description="Helical" evidence="1">
    <location>
        <begin position="249"/>
        <end position="267"/>
    </location>
</feature>
<feature type="transmembrane region" description="Helical" evidence="1">
    <location>
        <begin position="153"/>
        <end position="172"/>
    </location>
</feature>
<feature type="transmembrane region" description="Helical" evidence="1">
    <location>
        <begin position="209"/>
        <end position="229"/>
    </location>
</feature>
<proteinExistence type="predicted"/>